<protein>
    <submittedName>
        <fullName evidence="2">Uncharacterized protein</fullName>
    </submittedName>
</protein>
<keyword evidence="3" id="KW-1185">Reference proteome</keyword>
<dbReference type="AlphaFoldDB" id="A0A1C7LND6"/>
<gene>
    <name evidence="2" type="ORF">A0H81_14557</name>
</gene>
<evidence type="ECO:0000313" key="2">
    <source>
        <dbReference type="EMBL" id="OBZ65467.1"/>
    </source>
</evidence>
<reference evidence="2 3" key="1">
    <citation type="submission" date="2016-03" db="EMBL/GenBank/DDBJ databases">
        <title>Whole genome sequencing of Grifola frondosa 9006-11.</title>
        <authorList>
            <person name="Min B."/>
            <person name="Park H."/>
            <person name="Kim J.-G."/>
            <person name="Cho H."/>
            <person name="Oh Y.-L."/>
            <person name="Kong W.-S."/>
            <person name="Choi I.-G."/>
        </authorList>
    </citation>
    <scope>NUCLEOTIDE SEQUENCE [LARGE SCALE GENOMIC DNA]</scope>
    <source>
        <strain evidence="2 3">9006-11</strain>
    </source>
</reference>
<feature type="region of interest" description="Disordered" evidence="1">
    <location>
        <begin position="34"/>
        <end position="67"/>
    </location>
</feature>
<feature type="region of interest" description="Disordered" evidence="1">
    <location>
        <begin position="81"/>
        <end position="126"/>
    </location>
</feature>
<feature type="compositionally biased region" description="Low complexity" evidence="1">
    <location>
        <begin position="42"/>
        <end position="55"/>
    </location>
</feature>
<accession>A0A1C7LND6</accession>
<sequence>MPHSGIAREIVQLDCNLGLVKSIPTAHLKQRLAPTTFDRVSRSPTTTSPPRRTTSAVLPAHPRPTNPHRLILTMLPLRQIATPIRRGTDRQTRPDRRPASDLARRASAPPPRALRRSRGAGDTRHARGGHAEYLLGLDGSTEIFQIGLIVCGVCGSHVPVTREKHSRTLSPTPKINSLQHKAR</sequence>
<proteinExistence type="predicted"/>
<name>A0A1C7LND6_GRIFR</name>
<feature type="compositionally biased region" description="Basic and acidic residues" evidence="1">
    <location>
        <begin position="86"/>
        <end position="104"/>
    </location>
</feature>
<feature type="compositionally biased region" description="Polar residues" evidence="1">
    <location>
        <begin position="168"/>
        <end position="183"/>
    </location>
</feature>
<dbReference type="EMBL" id="LUGG01000044">
    <property type="protein sequence ID" value="OBZ65467.1"/>
    <property type="molecule type" value="Genomic_DNA"/>
</dbReference>
<feature type="region of interest" description="Disordered" evidence="1">
    <location>
        <begin position="162"/>
        <end position="183"/>
    </location>
</feature>
<evidence type="ECO:0000256" key="1">
    <source>
        <dbReference type="SAM" id="MobiDB-lite"/>
    </source>
</evidence>
<comment type="caution">
    <text evidence="2">The sequence shown here is derived from an EMBL/GenBank/DDBJ whole genome shotgun (WGS) entry which is preliminary data.</text>
</comment>
<dbReference type="Proteomes" id="UP000092993">
    <property type="component" value="Unassembled WGS sequence"/>
</dbReference>
<evidence type="ECO:0000313" key="3">
    <source>
        <dbReference type="Proteomes" id="UP000092993"/>
    </source>
</evidence>
<organism evidence="2 3">
    <name type="scientific">Grifola frondosa</name>
    <name type="common">Maitake</name>
    <name type="synonym">Polyporus frondosus</name>
    <dbReference type="NCBI Taxonomy" id="5627"/>
    <lineage>
        <taxon>Eukaryota</taxon>
        <taxon>Fungi</taxon>
        <taxon>Dikarya</taxon>
        <taxon>Basidiomycota</taxon>
        <taxon>Agaricomycotina</taxon>
        <taxon>Agaricomycetes</taxon>
        <taxon>Polyporales</taxon>
        <taxon>Grifolaceae</taxon>
        <taxon>Grifola</taxon>
    </lineage>
</organism>